<dbReference type="InterPro" id="IPR008927">
    <property type="entry name" value="6-PGluconate_DH-like_C_sf"/>
</dbReference>
<dbReference type="EMBL" id="JAGIOB010000001">
    <property type="protein sequence ID" value="MBP2419041.1"/>
    <property type="molecule type" value="Genomic_DNA"/>
</dbReference>
<dbReference type="PROSITE" id="PS00974">
    <property type="entry name" value="MANNITOL_DHGENASE"/>
    <property type="match status" value="1"/>
</dbReference>
<sequence>MSTPTVPGTPDAGTPAAGAPPRLSRALPGTPPAAPVRLVHLGLGSFHRAHQAWYTAAAPDAAAWGIAAFTGRRPDVAAALAPQDGLYTLITRRADGDDFAVLGAVSAVHASDEHEAYLGYLTRPEVAVVTITVTEPGYLARPDGRLEADRDVVVADVAALRADPRSAVASLPARLVAGLLARRAADAGPVTLLSCDNLPENGEVTRAVVTDLADLVDPTLVGWLETHVDFATSMVDRITPATTDEDRALVTAHQGYVDAEPVPTEPFSEWVVAGRFPAGRPRWEEAGVRVVDDVRPFEQRKLWLLNGSHSLLAYAGSIRGHATIDEAVADPACRAEVEAFWDEAAPHLELAGDAVTGYRAALLDRFANPRVRHRLAQIAGDGSTKLRVRILPPLRAERAAGRLPVGCASALAAWVLHLRGHGAPVNDPGADAARSAATAGDLATAVPAVLDTLEPGLGGDDALVDLVRERAALLVPDA</sequence>
<keyword evidence="4 10" id="KW-0560">Oxidoreductase</keyword>
<feature type="domain" description="Mannitol dehydrogenase C-terminal" evidence="9">
    <location>
        <begin position="293"/>
        <end position="441"/>
    </location>
</feature>
<evidence type="ECO:0000313" key="10">
    <source>
        <dbReference type="EMBL" id="MBP2419041.1"/>
    </source>
</evidence>
<evidence type="ECO:0000256" key="5">
    <source>
        <dbReference type="ARBA" id="ARBA00023027"/>
    </source>
</evidence>
<dbReference type="Proteomes" id="UP000758168">
    <property type="component" value="Unassembled WGS sequence"/>
</dbReference>
<evidence type="ECO:0000256" key="2">
    <source>
        <dbReference type="ARBA" id="ARBA00012939"/>
    </source>
</evidence>
<reference evidence="10 11" key="1">
    <citation type="submission" date="2021-03" db="EMBL/GenBank/DDBJ databases">
        <title>Sequencing the genomes of 1000 actinobacteria strains.</title>
        <authorList>
            <person name="Klenk H.-P."/>
        </authorList>
    </citation>
    <scope>NUCLEOTIDE SEQUENCE [LARGE SCALE GENOMIC DNA]</scope>
    <source>
        <strain evidence="10 11">DSM 12936</strain>
    </source>
</reference>
<evidence type="ECO:0000259" key="8">
    <source>
        <dbReference type="Pfam" id="PF01232"/>
    </source>
</evidence>
<gene>
    <name evidence="10" type="ORF">JOF54_003963</name>
</gene>
<dbReference type="PANTHER" id="PTHR43362:SF1">
    <property type="entry name" value="MANNITOL DEHYDROGENASE 2-RELATED"/>
    <property type="match status" value="1"/>
</dbReference>
<evidence type="ECO:0000256" key="6">
    <source>
        <dbReference type="ARBA" id="ARBA00048615"/>
    </source>
</evidence>
<evidence type="ECO:0000313" key="11">
    <source>
        <dbReference type="Proteomes" id="UP000758168"/>
    </source>
</evidence>
<evidence type="ECO:0000256" key="4">
    <source>
        <dbReference type="ARBA" id="ARBA00023002"/>
    </source>
</evidence>
<dbReference type="Pfam" id="PF01232">
    <property type="entry name" value="Mannitol_dh"/>
    <property type="match status" value="1"/>
</dbReference>
<accession>A0ABS4ZDC8</accession>
<dbReference type="SUPFAM" id="SSF51735">
    <property type="entry name" value="NAD(P)-binding Rossmann-fold domains"/>
    <property type="match status" value="1"/>
</dbReference>
<dbReference type="SUPFAM" id="SSF48179">
    <property type="entry name" value="6-phosphogluconate dehydrogenase C-terminal domain-like"/>
    <property type="match status" value="1"/>
</dbReference>
<dbReference type="InterPro" id="IPR050988">
    <property type="entry name" value="Mannitol_DH/Oxidoreductase"/>
</dbReference>
<dbReference type="EC" id="1.1.1.17" evidence="2"/>
<comment type="caution">
    <text evidence="10">The sequence shown here is derived from an EMBL/GenBank/DDBJ whole genome shotgun (WGS) entry which is preliminary data.</text>
</comment>
<dbReference type="InterPro" id="IPR036291">
    <property type="entry name" value="NAD(P)-bd_dom_sf"/>
</dbReference>
<keyword evidence="11" id="KW-1185">Reference proteome</keyword>
<name>A0ABS4ZDC8_9ACTN</name>
<dbReference type="InterPro" id="IPR000669">
    <property type="entry name" value="Mannitol_DH"/>
</dbReference>
<protein>
    <recommendedName>
        <fullName evidence="3">Mannitol-1-phosphate 5-dehydrogenase</fullName>
        <ecNumber evidence="2">1.1.1.17</ecNumber>
    </recommendedName>
</protein>
<dbReference type="Gene3D" id="1.10.1040.10">
    <property type="entry name" value="N-(1-d-carboxylethyl)-l-norvaline Dehydrogenase, domain 2"/>
    <property type="match status" value="1"/>
</dbReference>
<dbReference type="GO" id="GO:0008866">
    <property type="term" value="F:fructuronate reductase activity"/>
    <property type="evidence" value="ECO:0007669"/>
    <property type="project" value="UniProtKB-EC"/>
</dbReference>
<dbReference type="InterPro" id="IPR013328">
    <property type="entry name" value="6PGD_dom2"/>
</dbReference>
<organism evidence="10 11">
    <name type="scientific">Microlunatus capsulatus</name>
    <dbReference type="NCBI Taxonomy" id="99117"/>
    <lineage>
        <taxon>Bacteria</taxon>
        <taxon>Bacillati</taxon>
        <taxon>Actinomycetota</taxon>
        <taxon>Actinomycetes</taxon>
        <taxon>Propionibacteriales</taxon>
        <taxon>Propionibacteriaceae</taxon>
        <taxon>Microlunatus</taxon>
    </lineage>
</organism>
<dbReference type="PRINTS" id="PR00084">
    <property type="entry name" value="MTLDHDRGNASE"/>
</dbReference>
<evidence type="ECO:0000256" key="1">
    <source>
        <dbReference type="ARBA" id="ARBA00006541"/>
    </source>
</evidence>
<evidence type="ECO:0000256" key="3">
    <source>
        <dbReference type="ARBA" id="ARBA00016219"/>
    </source>
</evidence>
<dbReference type="InterPro" id="IPR023027">
    <property type="entry name" value="Mannitol_DH_CS"/>
</dbReference>
<dbReference type="PANTHER" id="PTHR43362">
    <property type="entry name" value="MANNITOL DEHYDROGENASE DSF1-RELATED"/>
    <property type="match status" value="1"/>
</dbReference>
<feature type="compositionally biased region" description="Low complexity" evidence="7">
    <location>
        <begin position="1"/>
        <end position="21"/>
    </location>
</feature>
<feature type="domain" description="Mannitol dehydrogenase N-terminal" evidence="8">
    <location>
        <begin position="37"/>
        <end position="284"/>
    </location>
</feature>
<evidence type="ECO:0000256" key="7">
    <source>
        <dbReference type="SAM" id="MobiDB-lite"/>
    </source>
</evidence>
<proteinExistence type="inferred from homology"/>
<dbReference type="InterPro" id="IPR013118">
    <property type="entry name" value="Mannitol_DH_C"/>
</dbReference>
<feature type="region of interest" description="Disordered" evidence="7">
    <location>
        <begin position="1"/>
        <end position="30"/>
    </location>
</feature>
<evidence type="ECO:0000259" key="9">
    <source>
        <dbReference type="Pfam" id="PF08125"/>
    </source>
</evidence>
<dbReference type="Gene3D" id="3.40.50.720">
    <property type="entry name" value="NAD(P)-binding Rossmann-like Domain"/>
    <property type="match status" value="1"/>
</dbReference>
<dbReference type="RefSeq" id="WP_210059115.1">
    <property type="nucleotide sequence ID" value="NZ_JAGIOB010000001.1"/>
</dbReference>
<keyword evidence="5" id="KW-0520">NAD</keyword>
<comment type="similarity">
    <text evidence="1">Belongs to the mannitol dehydrogenase family.</text>
</comment>
<dbReference type="InterPro" id="IPR013131">
    <property type="entry name" value="Mannitol_DH_N"/>
</dbReference>
<comment type="catalytic activity">
    <reaction evidence="6">
        <text>D-mannitol 1-phosphate + NAD(+) = beta-D-fructose 6-phosphate + NADH + H(+)</text>
        <dbReference type="Rhea" id="RHEA:19661"/>
        <dbReference type="ChEBI" id="CHEBI:15378"/>
        <dbReference type="ChEBI" id="CHEBI:57540"/>
        <dbReference type="ChEBI" id="CHEBI:57634"/>
        <dbReference type="ChEBI" id="CHEBI:57945"/>
        <dbReference type="ChEBI" id="CHEBI:61381"/>
        <dbReference type="EC" id="1.1.1.17"/>
    </reaction>
</comment>
<dbReference type="Pfam" id="PF08125">
    <property type="entry name" value="Mannitol_dh_C"/>
    <property type="match status" value="1"/>
</dbReference>